<comment type="caution">
    <text evidence="1">The sequence shown here is derived from an EMBL/GenBank/DDBJ whole genome shotgun (WGS) entry which is preliminary data.</text>
</comment>
<dbReference type="Proteomes" id="UP001165283">
    <property type="component" value="Unassembled WGS sequence"/>
</dbReference>
<accession>A0ABT0ZWK9</accession>
<proteinExistence type="predicted"/>
<dbReference type="RefSeq" id="WP_252436887.1">
    <property type="nucleotide sequence ID" value="NZ_JAGSOV010000019.1"/>
</dbReference>
<gene>
    <name evidence="1" type="ORF">KDL28_08695</name>
</gene>
<reference evidence="1" key="1">
    <citation type="submission" date="2021-04" db="EMBL/GenBank/DDBJ databases">
        <title>Pseudonocardia sp. nov., isolated from sandy soil of mangrove forest.</title>
        <authorList>
            <person name="Zan Z."/>
            <person name="Huang R."/>
            <person name="Liu W."/>
        </authorList>
    </citation>
    <scope>NUCLEOTIDE SEQUENCE</scope>
    <source>
        <strain evidence="1">S2-4</strain>
    </source>
</reference>
<evidence type="ECO:0000313" key="2">
    <source>
        <dbReference type="Proteomes" id="UP001165283"/>
    </source>
</evidence>
<name>A0ABT0ZWK9_9PSEU</name>
<keyword evidence="2" id="KW-1185">Reference proteome</keyword>
<dbReference type="EMBL" id="JAGSOV010000019">
    <property type="protein sequence ID" value="MCO1655134.1"/>
    <property type="molecule type" value="Genomic_DNA"/>
</dbReference>
<sequence>MPLLVAPALPRNALARHVQPTLADDLSVLSTGGVLRPAVRLPSGQLRRRIEDVREQLDELERRSKGDG</sequence>
<organism evidence="1 2">
    <name type="scientific">Pseudonocardia humida</name>
    <dbReference type="NCBI Taxonomy" id="2800819"/>
    <lineage>
        <taxon>Bacteria</taxon>
        <taxon>Bacillati</taxon>
        <taxon>Actinomycetota</taxon>
        <taxon>Actinomycetes</taxon>
        <taxon>Pseudonocardiales</taxon>
        <taxon>Pseudonocardiaceae</taxon>
        <taxon>Pseudonocardia</taxon>
    </lineage>
</organism>
<evidence type="ECO:0000313" key="1">
    <source>
        <dbReference type="EMBL" id="MCO1655134.1"/>
    </source>
</evidence>
<protein>
    <submittedName>
        <fullName evidence="1">Uncharacterized protein</fullName>
    </submittedName>
</protein>